<dbReference type="EMBL" id="PDCK01000045">
    <property type="protein sequence ID" value="PRQ20279.1"/>
    <property type="molecule type" value="Genomic_DNA"/>
</dbReference>
<feature type="repeat" description="PPR" evidence="3">
    <location>
        <begin position="53"/>
        <end position="87"/>
    </location>
</feature>
<protein>
    <submittedName>
        <fullName evidence="4">Putative pentatricopeptide</fullName>
    </submittedName>
</protein>
<gene>
    <name evidence="4" type="ORF">RchiOBHm_Chr7g0226411</name>
</gene>
<evidence type="ECO:0000256" key="3">
    <source>
        <dbReference type="PROSITE-ProRule" id="PRU00708"/>
    </source>
</evidence>
<name>A0A2P6PED1_ROSCH</name>
<dbReference type="AlphaFoldDB" id="A0A2P6PED1"/>
<dbReference type="Gramene" id="PRQ20279">
    <property type="protein sequence ID" value="PRQ20279"/>
    <property type="gene ID" value="RchiOBHm_Chr7g0226411"/>
</dbReference>
<dbReference type="NCBIfam" id="TIGR00756">
    <property type="entry name" value="PPR"/>
    <property type="match status" value="1"/>
</dbReference>
<organism evidence="4 5">
    <name type="scientific">Rosa chinensis</name>
    <name type="common">China rose</name>
    <dbReference type="NCBI Taxonomy" id="74649"/>
    <lineage>
        <taxon>Eukaryota</taxon>
        <taxon>Viridiplantae</taxon>
        <taxon>Streptophyta</taxon>
        <taxon>Embryophyta</taxon>
        <taxon>Tracheophyta</taxon>
        <taxon>Spermatophyta</taxon>
        <taxon>Magnoliopsida</taxon>
        <taxon>eudicotyledons</taxon>
        <taxon>Gunneridae</taxon>
        <taxon>Pentapetalae</taxon>
        <taxon>rosids</taxon>
        <taxon>fabids</taxon>
        <taxon>Rosales</taxon>
        <taxon>Rosaceae</taxon>
        <taxon>Rosoideae</taxon>
        <taxon>Rosoideae incertae sedis</taxon>
        <taxon>Rosa</taxon>
    </lineage>
</organism>
<sequence length="109" mass="12364">MFAGRNGRSKQVFDLMISKGSMVDVNSCSILINGSCKAKKIFKEMRCMELVPNTITYNTLIDGLCKVERIQEAEKLFSEMQGCSPLPDVQTYMLFYLMACVTISNFLRQ</sequence>
<evidence type="ECO:0000256" key="2">
    <source>
        <dbReference type="ARBA" id="ARBA00022737"/>
    </source>
</evidence>
<evidence type="ECO:0000256" key="1">
    <source>
        <dbReference type="ARBA" id="ARBA00007626"/>
    </source>
</evidence>
<dbReference type="InterPro" id="IPR002885">
    <property type="entry name" value="PPR_rpt"/>
</dbReference>
<comment type="caution">
    <text evidence="4">The sequence shown here is derived from an EMBL/GenBank/DDBJ whole genome shotgun (WGS) entry which is preliminary data.</text>
</comment>
<comment type="similarity">
    <text evidence="1">Belongs to the PPR family. P subfamily.</text>
</comment>
<dbReference type="InterPro" id="IPR011990">
    <property type="entry name" value="TPR-like_helical_dom_sf"/>
</dbReference>
<dbReference type="PANTHER" id="PTHR46128:SF356">
    <property type="entry name" value="PENTACOTRIPEPTIDE-REPEAT REGION OF PRORP DOMAIN-CONTAINING PROTEIN"/>
    <property type="match status" value="1"/>
</dbReference>
<dbReference type="PANTHER" id="PTHR46128">
    <property type="entry name" value="MITOCHONDRIAL GROUP I INTRON SPLICING FACTOR CCM1"/>
    <property type="match status" value="1"/>
</dbReference>
<evidence type="ECO:0000313" key="4">
    <source>
        <dbReference type="EMBL" id="PRQ20279.1"/>
    </source>
</evidence>
<dbReference type="Gene3D" id="1.25.40.10">
    <property type="entry name" value="Tetratricopeptide repeat domain"/>
    <property type="match status" value="1"/>
</dbReference>
<dbReference type="Proteomes" id="UP000238479">
    <property type="component" value="Chromosome 7"/>
</dbReference>
<evidence type="ECO:0000313" key="5">
    <source>
        <dbReference type="Proteomes" id="UP000238479"/>
    </source>
</evidence>
<dbReference type="Pfam" id="PF12854">
    <property type="entry name" value="PPR_1"/>
    <property type="match status" value="1"/>
</dbReference>
<proteinExistence type="inferred from homology"/>
<keyword evidence="5" id="KW-1185">Reference proteome</keyword>
<dbReference type="InterPro" id="IPR050872">
    <property type="entry name" value="PPR_P_subfamily"/>
</dbReference>
<keyword evidence="2" id="KW-0677">Repeat</keyword>
<accession>A0A2P6PED1</accession>
<dbReference type="PROSITE" id="PS51375">
    <property type="entry name" value="PPR"/>
    <property type="match status" value="1"/>
</dbReference>
<reference evidence="4 5" key="1">
    <citation type="journal article" date="2018" name="Nat. Genet.">
        <title>The Rosa genome provides new insights in the design of modern roses.</title>
        <authorList>
            <person name="Bendahmane M."/>
        </authorList>
    </citation>
    <scope>NUCLEOTIDE SEQUENCE [LARGE SCALE GENOMIC DNA]</scope>
    <source>
        <strain evidence="5">cv. Old Blush</strain>
    </source>
</reference>